<accession>A0ABR7YIH6</accession>
<organism evidence="3 4">
    <name type="scientific">Sphingobacterium litopenaei</name>
    <dbReference type="NCBI Taxonomy" id="2763500"/>
    <lineage>
        <taxon>Bacteria</taxon>
        <taxon>Pseudomonadati</taxon>
        <taxon>Bacteroidota</taxon>
        <taxon>Sphingobacteriia</taxon>
        <taxon>Sphingobacteriales</taxon>
        <taxon>Sphingobacteriaceae</taxon>
        <taxon>Sphingobacterium</taxon>
    </lineage>
</organism>
<dbReference type="Proteomes" id="UP000651271">
    <property type="component" value="Unassembled WGS sequence"/>
</dbReference>
<evidence type="ECO:0000313" key="4">
    <source>
        <dbReference type="Proteomes" id="UP000651271"/>
    </source>
</evidence>
<reference evidence="3 4" key="1">
    <citation type="submission" date="2020-08" db="EMBL/GenBank/DDBJ databases">
        <title>Sphingobacterium sp. DN04309 isolated from aquaculture water.</title>
        <authorList>
            <person name="Zhang M."/>
        </authorList>
    </citation>
    <scope>NUCLEOTIDE SEQUENCE [LARGE SCALE GENOMIC DNA]</scope>
    <source>
        <strain evidence="3 4">DN04309</strain>
    </source>
</reference>
<keyword evidence="3" id="KW-0482">Metalloprotease</keyword>
<keyword evidence="4" id="KW-1185">Reference proteome</keyword>
<feature type="transmembrane region" description="Helical" evidence="1">
    <location>
        <begin position="128"/>
        <end position="150"/>
    </location>
</feature>
<feature type="domain" description="Peptidase M56" evidence="2">
    <location>
        <begin position="18"/>
        <end position="212"/>
    </location>
</feature>
<feature type="transmembrane region" description="Helical" evidence="1">
    <location>
        <begin position="18"/>
        <end position="38"/>
    </location>
</feature>
<protein>
    <submittedName>
        <fullName evidence="3">M48 family metalloprotease</fullName>
    </submittedName>
</protein>
<sequence>MILYFDYLQNKTWSITKLFPYIVALYSVGIVVQILLCTKSIQLLNRIKKSSTATLPQHWNNALGKIILENNISPKVKLLVSEYVTSPITIGFIKPLIIFPTAYINKISTSDAEAILLHEVAHIKRNDYFFNIILLTIETILFFNPFVWLISRHIKIEREQSCDDFVTTSIANPANYARTLLQIELLRQEYETSLALALSGNNKYDLFSRIKRINNKVMETKYTAFKHQLMAILCTSLTFIFIAWMNPQPKETSPKKNSETITAYSQTIETVTNKQDTTKKTTNPLKKEKRIIIKTDSTVTVLDDEKEIEEFSKKMELHSKDLEKHFESPEWKQKILKIEEHAKEIEQKFNSKEWKDKIAKIELNARDFETHLNSPEFKNKIIVIEKNAKKIEEKFNSPEWKEKITKIEENSKKVEDLINSPEFKNKIAKIEIQSKRLTDKFNSPEWQDKIKKLEDIGNFYNSEEFKAIHDKYQKELQNLKKQKGLQ</sequence>
<keyword evidence="1" id="KW-0812">Transmembrane</keyword>
<dbReference type="GO" id="GO:0008237">
    <property type="term" value="F:metallopeptidase activity"/>
    <property type="evidence" value="ECO:0007669"/>
    <property type="project" value="UniProtKB-KW"/>
</dbReference>
<dbReference type="Pfam" id="PF05569">
    <property type="entry name" value="Peptidase_M56"/>
    <property type="match status" value="1"/>
</dbReference>
<evidence type="ECO:0000313" key="3">
    <source>
        <dbReference type="EMBL" id="MBD1431117.1"/>
    </source>
</evidence>
<dbReference type="InterPro" id="IPR052173">
    <property type="entry name" value="Beta-lactam_resp_regulator"/>
</dbReference>
<dbReference type="CDD" id="cd07341">
    <property type="entry name" value="M56_BlaR1_MecR1_like"/>
    <property type="match status" value="1"/>
</dbReference>
<evidence type="ECO:0000256" key="1">
    <source>
        <dbReference type="SAM" id="Phobius"/>
    </source>
</evidence>
<keyword evidence="1" id="KW-1133">Transmembrane helix</keyword>
<dbReference type="PANTHER" id="PTHR34978:SF3">
    <property type="entry name" value="SLR0241 PROTEIN"/>
    <property type="match status" value="1"/>
</dbReference>
<dbReference type="InterPro" id="IPR008756">
    <property type="entry name" value="Peptidase_M56"/>
</dbReference>
<keyword evidence="1" id="KW-0472">Membrane</keyword>
<keyword evidence="3" id="KW-0378">Hydrolase</keyword>
<evidence type="ECO:0000259" key="2">
    <source>
        <dbReference type="Pfam" id="PF05569"/>
    </source>
</evidence>
<dbReference type="EMBL" id="JACOIJ010000060">
    <property type="protein sequence ID" value="MBD1431117.1"/>
    <property type="molecule type" value="Genomic_DNA"/>
</dbReference>
<comment type="caution">
    <text evidence="3">The sequence shown here is derived from an EMBL/GenBank/DDBJ whole genome shotgun (WGS) entry which is preliminary data.</text>
</comment>
<keyword evidence="3" id="KW-0645">Protease</keyword>
<proteinExistence type="predicted"/>
<name>A0ABR7YIH6_9SPHI</name>
<dbReference type="PANTHER" id="PTHR34978">
    <property type="entry name" value="POSSIBLE SENSOR-TRANSDUCER PROTEIN BLAR"/>
    <property type="match status" value="1"/>
</dbReference>
<gene>
    <name evidence="3" type="ORF">H8B04_16440</name>
</gene>